<name>A0ABW3JMT9_9FLAO</name>
<gene>
    <name evidence="1" type="ORF">ACFQ1U_00405</name>
</gene>
<dbReference type="Proteomes" id="UP001597062">
    <property type="component" value="Unassembled WGS sequence"/>
</dbReference>
<dbReference type="EMBL" id="JBHTJR010000005">
    <property type="protein sequence ID" value="MFD0991654.1"/>
    <property type="molecule type" value="Genomic_DNA"/>
</dbReference>
<sequence>MKTIKKKENIREQILLKIKHYENSRGITLFDKSDNLAEKNLNLENNELEVVLIKFNKKEKILLTTKNIYYFDKNNFRKIAGENIDRFDYLEFINGEKIMEEKSRIKIFFLRMKMRFRIGTYRIVEKNDSFIELKIWKTNYADCLNNGIKRLKFIGTKYEAI</sequence>
<proteinExistence type="predicted"/>
<dbReference type="RefSeq" id="WP_386104163.1">
    <property type="nucleotide sequence ID" value="NZ_JBHTJR010000005.1"/>
</dbReference>
<comment type="caution">
    <text evidence="1">The sequence shown here is derived from an EMBL/GenBank/DDBJ whole genome shotgun (WGS) entry which is preliminary data.</text>
</comment>
<reference evidence="2" key="1">
    <citation type="journal article" date="2019" name="Int. J. Syst. Evol. Microbiol.">
        <title>The Global Catalogue of Microorganisms (GCM) 10K type strain sequencing project: providing services to taxonomists for standard genome sequencing and annotation.</title>
        <authorList>
            <consortium name="The Broad Institute Genomics Platform"/>
            <consortium name="The Broad Institute Genome Sequencing Center for Infectious Disease"/>
            <person name="Wu L."/>
            <person name="Ma J."/>
        </authorList>
    </citation>
    <scope>NUCLEOTIDE SEQUENCE [LARGE SCALE GENOMIC DNA]</scope>
    <source>
        <strain evidence="2">CCUG 60527</strain>
    </source>
</reference>
<protein>
    <submittedName>
        <fullName evidence="1">Uncharacterized protein</fullName>
    </submittedName>
</protein>
<accession>A0ABW3JMT9</accession>
<evidence type="ECO:0000313" key="2">
    <source>
        <dbReference type="Proteomes" id="UP001597062"/>
    </source>
</evidence>
<evidence type="ECO:0000313" key="1">
    <source>
        <dbReference type="EMBL" id="MFD0991654.1"/>
    </source>
</evidence>
<organism evidence="1 2">
    <name type="scientific">Tenacibaculum geojense</name>
    <dbReference type="NCBI Taxonomy" id="915352"/>
    <lineage>
        <taxon>Bacteria</taxon>
        <taxon>Pseudomonadati</taxon>
        <taxon>Bacteroidota</taxon>
        <taxon>Flavobacteriia</taxon>
        <taxon>Flavobacteriales</taxon>
        <taxon>Flavobacteriaceae</taxon>
        <taxon>Tenacibaculum</taxon>
    </lineage>
</organism>
<keyword evidence="2" id="KW-1185">Reference proteome</keyword>